<name>A0A0H3JBM6_CLOPA</name>
<evidence type="ECO:0000256" key="2">
    <source>
        <dbReference type="ARBA" id="ARBA00004496"/>
    </source>
</evidence>
<reference evidence="11 14" key="1">
    <citation type="journal article" date="2015" name="Genome Announc.">
        <title>Complete Genome Sequence of the Nitrogen-Fixing and Solvent-Producing Clostridium pasteurianum DSM 525.</title>
        <authorList>
            <person name="Poehlein A."/>
            <person name="Grosse-Honebrink A."/>
            <person name="Zhang Y."/>
            <person name="Minton N.P."/>
            <person name="Daniel R."/>
        </authorList>
    </citation>
    <scope>NUCLEOTIDE SEQUENCE [LARGE SCALE GENOMIC DNA]</scope>
    <source>
        <strain evidence="11">DSM 525</strain>
        <strain evidence="14">DSM 525 / ATCC 6013</strain>
    </source>
</reference>
<evidence type="ECO:0000256" key="9">
    <source>
        <dbReference type="ARBA" id="ARBA00025049"/>
    </source>
</evidence>
<reference evidence="12 13" key="3">
    <citation type="journal article" name="Genome Announc.">
        <title>Improved Draft Genome Sequence of Clostridium pasteurianum Strain ATCC 6013 (DSM 525) Using a Hybrid Next-Generation Sequencing Approach.</title>
        <authorList>
            <person name="Pyne M.E."/>
            <person name="Utturkar S."/>
            <person name="Brown S.D."/>
            <person name="Moo-Young M."/>
            <person name="Chung D.A."/>
            <person name="Chou C.P."/>
        </authorList>
    </citation>
    <scope>NUCLEOTIDE SEQUENCE [LARGE SCALE GENOMIC DNA]</scope>
    <source>
        <strain evidence="12 13">ATCC 6013</strain>
    </source>
</reference>
<comment type="subcellular location">
    <subcellularLocation>
        <location evidence="2 10">Cytoplasm</location>
    </subcellularLocation>
</comment>
<dbReference type="PANTHER" id="PTHR30272:SF1">
    <property type="entry name" value="3-HYDROXYACYL-[ACYL-CARRIER-PROTEIN] DEHYDRATASE"/>
    <property type="match status" value="1"/>
</dbReference>
<evidence type="ECO:0000256" key="4">
    <source>
        <dbReference type="ARBA" id="ARBA00022490"/>
    </source>
</evidence>
<dbReference type="PANTHER" id="PTHR30272">
    <property type="entry name" value="3-HYDROXYACYL-[ACYL-CARRIER-PROTEIN] DEHYDRATASE"/>
    <property type="match status" value="1"/>
</dbReference>
<dbReference type="KEGG" id="cpae:CPAST_c39570"/>
<comment type="function">
    <text evidence="9 10">Involved in unsaturated fatty acids biosynthesis. Catalyzes the dehydration of short chain beta-hydroxyacyl-ACPs and long chain saturated and unsaturated beta-hydroxyacyl-ACPs.</text>
</comment>
<evidence type="ECO:0000313" key="12">
    <source>
        <dbReference type="EMBL" id="KRU13992.1"/>
    </source>
</evidence>
<evidence type="ECO:0000256" key="8">
    <source>
        <dbReference type="ARBA" id="ARBA00023239"/>
    </source>
</evidence>
<dbReference type="GO" id="GO:0006633">
    <property type="term" value="P:fatty acid biosynthetic process"/>
    <property type="evidence" value="ECO:0007669"/>
    <property type="project" value="UniProtKB-UniRule"/>
</dbReference>
<evidence type="ECO:0000313" key="11">
    <source>
        <dbReference type="EMBL" id="AJA53983.1"/>
    </source>
</evidence>
<comment type="similarity">
    <text evidence="3 10">Belongs to the thioester dehydratase family. FabZ subfamily.</text>
</comment>
<proteinExistence type="inferred from homology"/>
<dbReference type="eggNOG" id="COG0764">
    <property type="taxonomic scope" value="Bacteria"/>
</dbReference>
<dbReference type="PATRIC" id="fig|1262449.3.peg.2165"/>
<dbReference type="KEGG" id="cpat:CLPA_c39570"/>
<sequence>MSLDIKQIMEIIPHRYPMLLVDRVEEVEPGKRAVGYKNVTINEHFFQGHYPGNPVMPGVLIIEALAQLGGTAMLSMEEYKGKTPLFAGIKSAKFRKPVIPGDVLKLEVEIVKIKGPAIVGKGIATVDGKKAAEGELMFMVV</sequence>
<evidence type="ECO:0000256" key="5">
    <source>
        <dbReference type="ARBA" id="ARBA00022516"/>
    </source>
</evidence>
<evidence type="ECO:0000256" key="1">
    <source>
        <dbReference type="ARBA" id="ARBA00001055"/>
    </source>
</evidence>
<dbReference type="EC" id="4.2.1.59" evidence="10"/>
<keyword evidence="14" id="KW-1185">Reference proteome</keyword>
<dbReference type="Gene3D" id="3.10.129.10">
    <property type="entry name" value="Hotdog Thioesterase"/>
    <property type="match status" value="1"/>
</dbReference>
<evidence type="ECO:0000313" key="14">
    <source>
        <dbReference type="Proteomes" id="UP000030905"/>
    </source>
</evidence>
<dbReference type="FunFam" id="3.10.129.10:FF:000001">
    <property type="entry name" value="3-hydroxyacyl-[acyl-carrier-protein] dehydratase FabZ"/>
    <property type="match status" value="1"/>
</dbReference>
<dbReference type="EMBL" id="CP009268">
    <property type="protein sequence ID" value="AJA53983.1"/>
    <property type="molecule type" value="Genomic_DNA"/>
</dbReference>
<keyword evidence="7 10" id="KW-0443">Lipid metabolism</keyword>
<reference evidence="12" key="2">
    <citation type="submission" date="2015-10" db="EMBL/GenBank/DDBJ databases">
        <title>Improved Draft Genome Sequence of Clostridium pasteurianum Strain ATCC 6013 (DSM 525) Using a Hybrid Next-Generation Sequencing Approach.</title>
        <authorList>
            <person name="Pyne M.E."/>
            <person name="Utturkar S.M."/>
            <person name="Brown S.D."/>
            <person name="Moo-Young M."/>
            <person name="Chung D.A."/>
            <person name="Chou P.C."/>
        </authorList>
    </citation>
    <scope>NUCLEOTIDE SEQUENCE</scope>
    <source>
        <strain evidence="12">ATCC 6013</strain>
    </source>
</reference>
<dbReference type="Pfam" id="PF07977">
    <property type="entry name" value="FabA"/>
    <property type="match status" value="1"/>
</dbReference>
<keyword evidence="6 10" id="KW-0441">Lipid A biosynthesis</keyword>
<keyword evidence="4 10" id="KW-0963">Cytoplasm</keyword>
<dbReference type="GO" id="GO:0009245">
    <property type="term" value="P:lipid A biosynthetic process"/>
    <property type="evidence" value="ECO:0007669"/>
    <property type="project" value="UniProtKB-UniRule"/>
</dbReference>
<keyword evidence="5 10" id="KW-0444">Lipid biosynthesis</keyword>
<dbReference type="SUPFAM" id="SSF54637">
    <property type="entry name" value="Thioesterase/thiol ester dehydrase-isomerase"/>
    <property type="match status" value="1"/>
</dbReference>
<dbReference type="CDD" id="cd01288">
    <property type="entry name" value="FabZ"/>
    <property type="match status" value="1"/>
</dbReference>
<dbReference type="InterPro" id="IPR010084">
    <property type="entry name" value="FabZ"/>
</dbReference>
<accession>A0A0H3JBM6</accession>
<evidence type="ECO:0000313" key="13">
    <source>
        <dbReference type="Proteomes" id="UP000028042"/>
    </source>
</evidence>
<comment type="catalytic activity">
    <reaction evidence="1 10">
        <text>a (3R)-hydroxyacyl-[ACP] = a (2E)-enoyl-[ACP] + H2O</text>
        <dbReference type="Rhea" id="RHEA:13097"/>
        <dbReference type="Rhea" id="RHEA-COMP:9925"/>
        <dbReference type="Rhea" id="RHEA-COMP:9945"/>
        <dbReference type="ChEBI" id="CHEBI:15377"/>
        <dbReference type="ChEBI" id="CHEBI:78784"/>
        <dbReference type="ChEBI" id="CHEBI:78827"/>
        <dbReference type="EC" id="4.2.1.59"/>
    </reaction>
</comment>
<evidence type="ECO:0000256" key="7">
    <source>
        <dbReference type="ARBA" id="ARBA00023098"/>
    </source>
</evidence>
<dbReference type="AlphaFoldDB" id="A0A0H3JBM6"/>
<gene>
    <name evidence="10 11" type="primary">fabZ</name>
    <name evidence="11" type="ORF">CLPA_c39570</name>
    <name evidence="12" type="ORF">CP6013_03248</name>
</gene>
<dbReference type="GO" id="GO:0005737">
    <property type="term" value="C:cytoplasm"/>
    <property type="evidence" value="ECO:0007669"/>
    <property type="project" value="UniProtKB-SubCell"/>
</dbReference>
<evidence type="ECO:0000256" key="3">
    <source>
        <dbReference type="ARBA" id="ARBA00009174"/>
    </source>
</evidence>
<keyword evidence="8 10" id="KW-0456">Lyase</keyword>
<dbReference type="NCBIfam" id="TIGR01750">
    <property type="entry name" value="fabZ"/>
    <property type="match status" value="1"/>
</dbReference>
<dbReference type="EMBL" id="JPGY02000001">
    <property type="protein sequence ID" value="KRU13992.1"/>
    <property type="molecule type" value="Genomic_DNA"/>
</dbReference>
<dbReference type="GO" id="GO:0019171">
    <property type="term" value="F:(3R)-hydroxyacyl-[acyl-carrier-protein] dehydratase activity"/>
    <property type="evidence" value="ECO:0007669"/>
    <property type="project" value="UniProtKB-EC"/>
</dbReference>
<feature type="active site" evidence="10">
    <location>
        <position position="49"/>
    </location>
</feature>
<dbReference type="Proteomes" id="UP000030905">
    <property type="component" value="Chromosome"/>
</dbReference>
<dbReference type="HAMAP" id="MF_00406">
    <property type="entry name" value="FabZ"/>
    <property type="match status" value="1"/>
</dbReference>
<dbReference type="InterPro" id="IPR029069">
    <property type="entry name" value="HotDog_dom_sf"/>
</dbReference>
<dbReference type="Proteomes" id="UP000028042">
    <property type="component" value="Unassembled WGS sequence"/>
</dbReference>
<dbReference type="RefSeq" id="WP_003445081.1">
    <property type="nucleotide sequence ID" value="NZ_ANZB01000006.1"/>
</dbReference>
<dbReference type="NCBIfam" id="NF000582">
    <property type="entry name" value="PRK00006.1"/>
    <property type="match status" value="1"/>
</dbReference>
<protein>
    <recommendedName>
        <fullName evidence="10">3-hydroxyacyl-[acyl-carrier-protein] dehydratase FabZ</fullName>
        <ecNumber evidence="10">4.2.1.59</ecNumber>
    </recommendedName>
    <alternativeName>
        <fullName evidence="10">(3R)-hydroxymyristoyl-[acyl-carrier-protein] dehydratase</fullName>
        <shortName evidence="10">(3R)-hydroxymyristoyl-ACP dehydrase</shortName>
    </alternativeName>
    <alternativeName>
        <fullName evidence="10">Beta-hydroxyacyl-ACP dehydratase</fullName>
    </alternativeName>
</protein>
<dbReference type="GO" id="GO:0016020">
    <property type="term" value="C:membrane"/>
    <property type="evidence" value="ECO:0007669"/>
    <property type="project" value="GOC"/>
</dbReference>
<evidence type="ECO:0000256" key="10">
    <source>
        <dbReference type="HAMAP-Rule" id="MF_00406"/>
    </source>
</evidence>
<organism evidence="11 14">
    <name type="scientific">Clostridium pasteurianum DSM 525 = ATCC 6013</name>
    <dbReference type="NCBI Taxonomy" id="1262449"/>
    <lineage>
        <taxon>Bacteria</taxon>
        <taxon>Bacillati</taxon>
        <taxon>Bacillota</taxon>
        <taxon>Clostridia</taxon>
        <taxon>Eubacteriales</taxon>
        <taxon>Clostridiaceae</taxon>
        <taxon>Clostridium</taxon>
    </lineage>
</organism>
<dbReference type="GeneID" id="93076036"/>
<dbReference type="InterPro" id="IPR013114">
    <property type="entry name" value="FabA_FabZ"/>
</dbReference>
<evidence type="ECO:0000256" key="6">
    <source>
        <dbReference type="ARBA" id="ARBA00022556"/>
    </source>
</evidence>